<dbReference type="Proteomes" id="UP000790377">
    <property type="component" value="Unassembled WGS sequence"/>
</dbReference>
<protein>
    <submittedName>
        <fullName evidence="1">Uncharacterized protein</fullName>
    </submittedName>
</protein>
<proteinExistence type="predicted"/>
<feature type="non-terminal residue" evidence="1">
    <location>
        <position position="66"/>
    </location>
</feature>
<evidence type="ECO:0000313" key="1">
    <source>
        <dbReference type="EMBL" id="KAH7908743.1"/>
    </source>
</evidence>
<dbReference type="EMBL" id="MU267801">
    <property type="protein sequence ID" value="KAH7908743.1"/>
    <property type="molecule type" value="Genomic_DNA"/>
</dbReference>
<sequence>LADALGMHRNTLRHYLKQNNVYHRYSSIPDDDLDILVKVFKSQKPDSGLRYLVGFLRSHGVRVQRR</sequence>
<name>A0ACB8A7S4_9AGAM</name>
<organism evidence="1 2">
    <name type="scientific">Hygrophoropsis aurantiaca</name>
    <dbReference type="NCBI Taxonomy" id="72124"/>
    <lineage>
        <taxon>Eukaryota</taxon>
        <taxon>Fungi</taxon>
        <taxon>Dikarya</taxon>
        <taxon>Basidiomycota</taxon>
        <taxon>Agaricomycotina</taxon>
        <taxon>Agaricomycetes</taxon>
        <taxon>Agaricomycetidae</taxon>
        <taxon>Boletales</taxon>
        <taxon>Coniophorineae</taxon>
        <taxon>Hygrophoropsidaceae</taxon>
        <taxon>Hygrophoropsis</taxon>
    </lineage>
</organism>
<reference evidence="1" key="1">
    <citation type="journal article" date="2021" name="New Phytol.">
        <title>Evolutionary innovations through gain and loss of genes in the ectomycorrhizal Boletales.</title>
        <authorList>
            <person name="Wu G."/>
            <person name="Miyauchi S."/>
            <person name="Morin E."/>
            <person name="Kuo A."/>
            <person name="Drula E."/>
            <person name="Varga T."/>
            <person name="Kohler A."/>
            <person name="Feng B."/>
            <person name="Cao Y."/>
            <person name="Lipzen A."/>
            <person name="Daum C."/>
            <person name="Hundley H."/>
            <person name="Pangilinan J."/>
            <person name="Johnson J."/>
            <person name="Barry K."/>
            <person name="LaButti K."/>
            <person name="Ng V."/>
            <person name="Ahrendt S."/>
            <person name="Min B."/>
            <person name="Choi I.G."/>
            <person name="Park H."/>
            <person name="Plett J.M."/>
            <person name="Magnuson J."/>
            <person name="Spatafora J.W."/>
            <person name="Nagy L.G."/>
            <person name="Henrissat B."/>
            <person name="Grigoriev I.V."/>
            <person name="Yang Z.L."/>
            <person name="Xu J."/>
            <person name="Martin F.M."/>
        </authorList>
    </citation>
    <scope>NUCLEOTIDE SEQUENCE</scope>
    <source>
        <strain evidence="1">ATCC 28755</strain>
    </source>
</reference>
<gene>
    <name evidence="1" type="ORF">BJ138DRAFT_969352</name>
</gene>
<accession>A0ACB8A7S4</accession>
<evidence type="ECO:0000313" key="2">
    <source>
        <dbReference type="Proteomes" id="UP000790377"/>
    </source>
</evidence>
<comment type="caution">
    <text evidence="1">The sequence shown here is derived from an EMBL/GenBank/DDBJ whole genome shotgun (WGS) entry which is preliminary data.</text>
</comment>
<keyword evidence="2" id="KW-1185">Reference proteome</keyword>
<feature type="non-terminal residue" evidence="1">
    <location>
        <position position="1"/>
    </location>
</feature>